<dbReference type="OrthoDB" id="440325at2759"/>
<feature type="domain" description="Aldehyde dehydrogenase" evidence="9">
    <location>
        <begin position="7"/>
        <end position="433"/>
    </location>
</feature>
<keyword evidence="11" id="KW-1185">Reference proteome</keyword>
<dbReference type="CDD" id="cd07135">
    <property type="entry name" value="ALDH_F14-YMR110C"/>
    <property type="match status" value="1"/>
</dbReference>
<sequence length="499" mass="55179">MAYTLVDDIPKIIEALRSGFRSGKTRPIAYRKEQLKQLGYVLQENTAAFLEALKSDLGRPHFESEVHEIIPTLSAVKDTYNNVAKWARTESAPFNPVSFSMHPKVIKDPKGTVLVIVPFNLPVMLSFIPLMGAIAAGNTVLVKPSELAPATSQLLAELIAKYLDPDVVRVVQGGVEETSKILELQWDHIVYTGGPRVARIISAAAAKHLTPLTLELGGKSPVIIDPKSDLRLAARRIWWAKLVNAGQICVAPDYVLVPREIRDQFIKEVHRVHAEFFPNGAETSNSYSRIVTKGHADRLAQLIQKTEGVVVIGGEVDVEQKYIAPTIILDPSPEEPLMKEEIFGPILPVISVQDVDEAIEFVNARDHPLALYVFSQDSGFRTKVAKNTQSGAFVCNELLFHVAAYGLPLGGTGPSGYGQVRGKFGFDTFTHFRASIDQAGWVDTLLLWRRYAPYNQYNQKFLSWVTGDLFPDRARRSWKAWLPPIVATIVGVVGAVVLI</sequence>
<dbReference type="InterPro" id="IPR029510">
    <property type="entry name" value="Ald_DH_CS_GLU"/>
</dbReference>
<dbReference type="PIRSF" id="PIRSF036492">
    <property type="entry name" value="ALDH"/>
    <property type="match status" value="1"/>
</dbReference>
<keyword evidence="8" id="KW-0472">Membrane</keyword>
<evidence type="ECO:0000313" key="11">
    <source>
        <dbReference type="Proteomes" id="UP000813824"/>
    </source>
</evidence>
<evidence type="ECO:0000256" key="4">
    <source>
        <dbReference type="PIRNR" id="PIRNR036492"/>
    </source>
</evidence>
<feature type="active site" evidence="5 6">
    <location>
        <position position="215"/>
    </location>
</feature>
<dbReference type="Gene3D" id="3.40.605.10">
    <property type="entry name" value="Aldehyde Dehydrogenase, Chain A, domain 1"/>
    <property type="match status" value="1"/>
</dbReference>
<organism evidence="10 11">
    <name type="scientific">Cristinia sonorae</name>
    <dbReference type="NCBI Taxonomy" id="1940300"/>
    <lineage>
        <taxon>Eukaryota</taxon>
        <taxon>Fungi</taxon>
        <taxon>Dikarya</taxon>
        <taxon>Basidiomycota</taxon>
        <taxon>Agaricomycotina</taxon>
        <taxon>Agaricomycetes</taxon>
        <taxon>Agaricomycetidae</taxon>
        <taxon>Agaricales</taxon>
        <taxon>Pleurotineae</taxon>
        <taxon>Stephanosporaceae</taxon>
        <taxon>Cristinia</taxon>
    </lineage>
</organism>
<accession>A0A8K0XKR5</accession>
<dbReference type="GO" id="GO:0004029">
    <property type="term" value="F:aldehyde dehydrogenase (NAD+) activity"/>
    <property type="evidence" value="ECO:0007669"/>
    <property type="project" value="TreeGrafter"/>
</dbReference>
<name>A0A8K0XKR5_9AGAR</name>
<dbReference type="EMBL" id="JAEVFJ010000049">
    <property type="protein sequence ID" value="KAH8082835.1"/>
    <property type="molecule type" value="Genomic_DNA"/>
</dbReference>
<dbReference type="InterPro" id="IPR012394">
    <property type="entry name" value="Aldehyde_DH_NAD(P)"/>
</dbReference>
<dbReference type="InterPro" id="IPR016163">
    <property type="entry name" value="Ald_DH_C"/>
</dbReference>
<evidence type="ECO:0000256" key="1">
    <source>
        <dbReference type="ARBA" id="ARBA00009986"/>
    </source>
</evidence>
<dbReference type="Gene3D" id="3.40.309.10">
    <property type="entry name" value="Aldehyde Dehydrogenase, Chain A, domain 2"/>
    <property type="match status" value="1"/>
</dbReference>
<dbReference type="Proteomes" id="UP000813824">
    <property type="component" value="Unassembled WGS sequence"/>
</dbReference>
<comment type="similarity">
    <text evidence="1 4 7">Belongs to the aldehyde dehydrogenase family.</text>
</comment>
<feature type="active site" evidence="5">
    <location>
        <position position="249"/>
    </location>
</feature>
<keyword evidence="8" id="KW-1133">Transmembrane helix</keyword>
<evidence type="ECO:0000256" key="3">
    <source>
        <dbReference type="ARBA" id="ARBA00023027"/>
    </source>
</evidence>
<gene>
    <name evidence="10" type="ORF">BXZ70DRAFT_588428</name>
</gene>
<evidence type="ECO:0000256" key="6">
    <source>
        <dbReference type="PROSITE-ProRule" id="PRU10007"/>
    </source>
</evidence>
<dbReference type="GO" id="GO:0006081">
    <property type="term" value="P:aldehyde metabolic process"/>
    <property type="evidence" value="ECO:0007669"/>
    <property type="project" value="InterPro"/>
</dbReference>
<dbReference type="PANTHER" id="PTHR43570:SF16">
    <property type="entry name" value="ALDEHYDE DEHYDROGENASE TYPE III, ISOFORM Q"/>
    <property type="match status" value="1"/>
</dbReference>
<dbReference type="PROSITE" id="PS00070">
    <property type="entry name" value="ALDEHYDE_DEHYDR_CYS"/>
    <property type="match status" value="1"/>
</dbReference>
<comment type="caution">
    <text evidence="10">The sequence shown here is derived from an EMBL/GenBank/DDBJ whole genome shotgun (WGS) entry which is preliminary data.</text>
</comment>
<dbReference type="InterPro" id="IPR015590">
    <property type="entry name" value="Aldehyde_DH_dom"/>
</dbReference>
<dbReference type="PANTHER" id="PTHR43570">
    <property type="entry name" value="ALDEHYDE DEHYDROGENASE"/>
    <property type="match status" value="1"/>
</dbReference>
<protein>
    <recommendedName>
        <fullName evidence="4">Aldehyde dehydrogenase</fullName>
    </recommendedName>
</protein>
<feature type="transmembrane region" description="Helical" evidence="8">
    <location>
        <begin position="480"/>
        <end position="498"/>
    </location>
</feature>
<evidence type="ECO:0000313" key="10">
    <source>
        <dbReference type="EMBL" id="KAH8082835.1"/>
    </source>
</evidence>
<keyword evidence="3" id="KW-0520">NAD</keyword>
<dbReference type="InterPro" id="IPR016160">
    <property type="entry name" value="Ald_DH_CS_CYS"/>
</dbReference>
<keyword evidence="8" id="KW-0812">Transmembrane</keyword>
<dbReference type="InterPro" id="IPR016161">
    <property type="entry name" value="Ald_DH/histidinol_DH"/>
</dbReference>
<evidence type="ECO:0000259" key="9">
    <source>
        <dbReference type="Pfam" id="PF00171"/>
    </source>
</evidence>
<dbReference type="AlphaFoldDB" id="A0A8K0XKR5"/>
<proteinExistence type="inferred from homology"/>
<dbReference type="FunFam" id="3.40.605.10:FF:000004">
    <property type="entry name" value="Aldehyde dehydrogenase"/>
    <property type="match status" value="1"/>
</dbReference>
<dbReference type="GO" id="GO:0005737">
    <property type="term" value="C:cytoplasm"/>
    <property type="evidence" value="ECO:0007669"/>
    <property type="project" value="TreeGrafter"/>
</dbReference>
<evidence type="ECO:0000256" key="7">
    <source>
        <dbReference type="RuleBase" id="RU003345"/>
    </source>
</evidence>
<dbReference type="FunFam" id="3.40.309.10:FF:000025">
    <property type="entry name" value="Aldehyde dehydrogenase"/>
    <property type="match status" value="1"/>
</dbReference>
<dbReference type="Pfam" id="PF00171">
    <property type="entry name" value="Aldedh"/>
    <property type="match status" value="1"/>
</dbReference>
<dbReference type="SUPFAM" id="SSF53720">
    <property type="entry name" value="ALDH-like"/>
    <property type="match status" value="1"/>
</dbReference>
<evidence type="ECO:0000256" key="8">
    <source>
        <dbReference type="SAM" id="Phobius"/>
    </source>
</evidence>
<keyword evidence="2 4" id="KW-0560">Oxidoreductase</keyword>
<evidence type="ECO:0000256" key="2">
    <source>
        <dbReference type="ARBA" id="ARBA00023002"/>
    </source>
</evidence>
<dbReference type="InterPro" id="IPR016162">
    <property type="entry name" value="Ald_DH_N"/>
</dbReference>
<dbReference type="PROSITE" id="PS00687">
    <property type="entry name" value="ALDEHYDE_DEHYDR_GLU"/>
    <property type="match status" value="1"/>
</dbReference>
<reference evidence="10" key="1">
    <citation type="journal article" date="2021" name="New Phytol.">
        <title>Evolutionary innovations through gain and loss of genes in the ectomycorrhizal Boletales.</title>
        <authorList>
            <person name="Wu G."/>
            <person name="Miyauchi S."/>
            <person name="Morin E."/>
            <person name="Kuo A."/>
            <person name="Drula E."/>
            <person name="Varga T."/>
            <person name="Kohler A."/>
            <person name="Feng B."/>
            <person name="Cao Y."/>
            <person name="Lipzen A."/>
            <person name="Daum C."/>
            <person name="Hundley H."/>
            <person name="Pangilinan J."/>
            <person name="Johnson J."/>
            <person name="Barry K."/>
            <person name="LaButti K."/>
            <person name="Ng V."/>
            <person name="Ahrendt S."/>
            <person name="Min B."/>
            <person name="Choi I.G."/>
            <person name="Park H."/>
            <person name="Plett J.M."/>
            <person name="Magnuson J."/>
            <person name="Spatafora J.W."/>
            <person name="Nagy L.G."/>
            <person name="Henrissat B."/>
            <person name="Grigoriev I.V."/>
            <person name="Yang Z.L."/>
            <person name="Xu J."/>
            <person name="Martin F.M."/>
        </authorList>
    </citation>
    <scope>NUCLEOTIDE SEQUENCE</scope>
    <source>
        <strain evidence="10">KKN 215</strain>
    </source>
</reference>
<evidence type="ECO:0000256" key="5">
    <source>
        <dbReference type="PIRSR" id="PIRSR036492-1"/>
    </source>
</evidence>